<feature type="region of interest" description="Disordered" evidence="2">
    <location>
        <begin position="1116"/>
        <end position="1143"/>
    </location>
</feature>
<feature type="domain" description="Rapamycin-insensitive companion of mTOR middle" evidence="3">
    <location>
        <begin position="542"/>
        <end position="761"/>
    </location>
</feature>
<dbReference type="Gene3D" id="1.25.10.10">
    <property type="entry name" value="Leucine-rich Repeat Variant"/>
    <property type="match status" value="1"/>
</dbReference>
<feature type="compositionally biased region" description="Polar residues" evidence="2">
    <location>
        <begin position="1316"/>
        <end position="1338"/>
    </location>
</feature>
<feature type="domain" description="Rapamycin-insensitive companion of mTOR N-terminal" evidence="4">
    <location>
        <begin position="76"/>
        <end position="458"/>
    </location>
</feature>
<evidence type="ECO:0000259" key="4">
    <source>
        <dbReference type="SMART" id="SM01308"/>
    </source>
</evidence>
<gene>
    <name evidence="6" type="ORF">EXN66_Car011692</name>
</gene>
<reference evidence="6 7" key="1">
    <citation type="submission" date="2019-02" db="EMBL/GenBank/DDBJ databases">
        <title>Opniocepnalus argus genome.</title>
        <authorList>
            <person name="Zhou C."/>
            <person name="Xiao S."/>
        </authorList>
    </citation>
    <scope>NUCLEOTIDE SEQUENCE [LARGE SCALE GENOMIC DNA]</scope>
    <source>
        <strain evidence="6">OARG1902GOOAL</strain>
        <tissue evidence="6">Muscle</tissue>
    </source>
</reference>
<dbReference type="SMART" id="SM01310">
    <property type="entry name" value="RICTOR_V"/>
    <property type="match status" value="1"/>
</dbReference>
<feature type="region of interest" description="Disordered" evidence="2">
    <location>
        <begin position="1038"/>
        <end position="1062"/>
    </location>
</feature>
<dbReference type="InterPro" id="IPR028268">
    <property type="entry name" value="Pianissimo_fam"/>
</dbReference>
<feature type="compositionally biased region" description="Polar residues" evidence="2">
    <location>
        <begin position="1124"/>
        <end position="1138"/>
    </location>
</feature>
<feature type="compositionally biased region" description="Basic and acidic residues" evidence="2">
    <location>
        <begin position="1217"/>
        <end position="1234"/>
    </location>
</feature>
<feature type="region of interest" description="Disordered" evidence="2">
    <location>
        <begin position="1316"/>
        <end position="1356"/>
    </location>
</feature>
<dbReference type="Pfam" id="PF14668">
    <property type="entry name" value="RICTOR_V"/>
    <property type="match status" value="1"/>
</dbReference>
<feature type="compositionally biased region" description="Polar residues" evidence="2">
    <location>
        <begin position="1258"/>
        <end position="1267"/>
    </location>
</feature>
<feature type="compositionally biased region" description="Low complexity" evidence="2">
    <location>
        <begin position="1040"/>
        <end position="1052"/>
    </location>
</feature>
<dbReference type="Proteomes" id="UP000503349">
    <property type="component" value="Chromosome 11"/>
</dbReference>
<dbReference type="InterPro" id="IPR011989">
    <property type="entry name" value="ARM-like"/>
</dbReference>
<dbReference type="GO" id="GO:0051897">
    <property type="term" value="P:positive regulation of phosphatidylinositol 3-kinase/protein kinase B signal transduction"/>
    <property type="evidence" value="ECO:0007669"/>
    <property type="project" value="TreeGrafter"/>
</dbReference>
<feature type="compositionally biased region" description="Polar residues" evidence="2">
    <location>
        <begin position="1173"/>
        <end position="1184"/>
    </location>
</feature>
<dbReference type="OrthoDB" id="271111at2759"/>
<dbReference type="SUPFAM" id="SSF48371">
    <property type="entry name" value="ARM repeat"/>
    <property type="match status" value="2"/>
</dbReference>
<evidence type="ECO:0000259" key="5">
    <source>
        <dbReference type="SMART" id="SM01310"/>
    </source>
</evidence>
<dbReference type="GO" id="GO:0038203">
    <property type="term" value="P:TORC2 signaling"/>
    <property type="evidence" value="ECO:0007669"/>
    <property type="project" value="TreeGrafter"/>
</dbReference>
<evidence type="ECO:0000256" key="1">
    <source>
        <dbReference type="ARBA" id="ARBA00008878"/>
    </source>
</evidence>
<sequence length="1767" mass="196197">MCFFARNCEVSGVVYVPGNMAASFRGRPIRSLRMRGRNDSGEENVPLDLTRDPAENLREILQNVAKPHGVSNMRKLGHLNNFIKLLCSIGHREECFGFTHEEIIICLRLALLNEAKEVRAAGLRALRYLIRDTSVLQKVLGLQVDYLIARCIDIQQSNEGERTQALRLVRKIITVNAMMFPTSIANSLIAVGTDGLHERDRMVRAAIAIICELALKNPEVVAKRGGLSTILKSVIDCQLSRINEALITTVLHLLNHPRTRQYVRVDVELEQILAPFTDFHYRHHADTAEGQLKEDREARFLSSRMAIVAAFRSWSGIINLCKAGNSGIQSLIGLLSIPNMEVRKGLLEVLYEIFRLPVPIVTQDFTEALLSVDPARFQDTWRLSDGFVAAEAKVILPHRARSRPDLMDNYLAFALSAFITSGLLEGLVEVVTSSDDQLAVRATILLGELLHMANTILPHSHSHHLHCLPTLINMAASFDIPQEKRLRASAAVNNLKRFHEKKKKGLKPLSLYLDHIIRKSVSSHNRRESHSRVQRDIYIIKDTEEALMMNLRDSQILNHKQNLEWNWLLIATILKWPNVNLRNNKDEQMHKFVRRLLYFYKPSSKLYAGLALDHVKARQLTVVGCQFVEFLMDSDEDGQGYLEDLVRDMVSWLSSSSGLKPERCLQTNGLLTTLSQHYFLFLGALSAHPQGVKLLEKCGLFQCLLNLCSVKNQDAVLKLAVSTLDYSRDGLARVILSKILTAATDTCRLYATKHLRVLLRAGVEFFSSWGMELLVTQLHDHSKVVSMEALDILDEACEDKANLHALIQLKPALSHLGDKGLLLLLRFLSIPKGFSYLNERGYVSKQLDKWQKEYNLKYVDLIEEQLNEALTTYRKPVDGDNYVRRSNQRLQRPNVYLPVHLYGQLVHDKTGCHLLEAQSVVPDLSYTVRSPMLDTWEGIKQLKAALWALGNIGSSNWGLNLLQEENVIPDILALAQHCEVLSVRGTCVYVLGVISKTRQGCEVLKQFGWDAVRHSRRTLWPVTPDEVDTQLTSELSSVPSTLSLNSESTSSRHNSESESQPNMYILDDDKCDVLDQSYETSFYLHPKPVKDRSPFTILASTRLVRTRLLNSLSLPSKKLRSTSDPKTLSGSRTPTELKTGSMRRNRTVTEPSVYSPNQVDVFTPIFNGRGMQKSPTVSLETSFVGTRGGSEEQLVDGRLARSGGSGLTLSGLGGHGAVEHSSREREQSSRERLAGGDGGSSSSGGNVGGGGGGGGGTQFKSRSQSFNTDTTTSGISSMSSSPSRETVGNPEHPDPEPDSSDCVSLNTVVSAKTVKTLSSLTPQSQTNHMSTSKSSTVSLVPPGSSHTLPRRAQSLKSPSVTTIKSLADCSFMYTSPRDALGYATLKRLQQQRIHPSLSHSEALASPAKDVLFTDTITMKTGSLDSRLTPRSLSPRILSRTSPLALPRFLKALSFASLDKEELLSPINQSTLHRCSSVRSMVSSATFGCSDDYIGLALPMDINDMFHIRDSAYFQQRISPPSEERKRFFFGDGDGDRPAVPVLKQQFSISELIVCRGDGQNHTVGLEETGLQEHTEQNCLYCVGAIVLGYPTQPQINGTHPRTDYVDFPSWGGQSAHRLEVMPQSEFSGVSGCSDAAVSQGSICSTPTPSDIVIGGKSISEDGPASRVLLRKEVLRLIINLSSSVGTKGHETGLLTIKEKFPYAFDDICLYSEVSHLLAHCMFRLTSRRFIQELFQDVQFMPMYEEAEAILTKLPKPVEEDVDPPAES</sequence>
<dbReference type="SMART" id="SM01307">
    <property type="entry name" value="RICTOR_M"/>
    <property type="match status" value="1"/>
</dbReference>
<organism evidence="6 7">
    <name type="scientific">Channa argus</name>
    <name type="common">Northern snakehead</name>
    <name type="synonym">Ophicephalus argus</name>
    <dbReference type="NCBI Taxonomy" id="215402"/>
    <lineage>
        <taxon>Eukaryota</taxon>
        <taxon>Metazoa</taxon>
        <taxon>Chordata</taxon>
        <taxon>Craniata</taxon>
        <taxon>Vertebrata</taxon>
        <taxon>Euteleostomi</taxon>
        <taxon>Actinopterygii</taxon>
        <taxon>Neopterygii</taxon>
        <taxon>Teleostei</taxon>
        <taxon>Neoteleostei</taxon>
        <taxon>Acanthomorphata</taxon>
        <taxon>Anabantaria</taxon>
        <taxon>Anabantiformes</taxon>
        <taxon>Channoidei</taxon>
        <taxon>Channidae</taxon>
        <taxon>Channa</taxon>
    </lineage>
</organism>
<proteinExistence type="inferred from homology"/>
<dbReference type="InterPro" id="IPR016024">
    <property type="entry name" value="ARM-type_fold"/>
</dbReference>
<dbReference type="SMART" id="SM01309">
    <property type="entry name" value="RICTOR_phospho"/>
    <property type="match status" value="2"/>
</dbReference>
<dbReference type="PANTHER" id="PTHR13298">
    <property type="entry name" value="CYTOSOLIC REGULATOR PIANISSIMO"/>
    <property type="match status" value="1"/>
</dbReference>
<dbReference type="PANTHER" id="PTHR13298:SF11">
    <property type="entry name" value="RAPAMYCIN-INSENSITIVE COMPANION OF MTOR"/>
    <property type="match status" value="1"/>
</dbReference>
<dbReference type="EMBL" id="CM015722">
    <property type="protein sequence ID" value="KAF3696016.1"/>
    <property type="molecule type" value="Genomic_DNA"/>
</dbReference>
<dbReference type="Pfam" id="PF14666">
    <property type="entry name" value="RICTOR_M"/>
    <property type="match status" value="1"/>
</dbReference>
<evidence type="ECO:0000313" key="7">
    <source>
        <dbReference type="Proteomes" id="UP000503349"/>
    </source>
</evidence>
<protein>
    <submittedName>
        <fullName evidence="6">Rapamycin-insensitive companion of mTOR AVO3-like protein</fullName>
    </submittedName>
</protein>
<feature type="compositionally biased region" description="Gly residues" evidence="2">
    <location>
        <begin position="1235"/>
        <end position="1257"/>
    </location>
</feature>
<feature type="compositionally biased region" description="Gly residues" evidence="2">
    <location>
        <begin position="1203"/>
        <end position="1216"/>
    </location>
</feature>
<dbReference type="InterPro" id="IPR029452">
    <property type="entry name" value="RICTOR_V"/>
</dbReference>
<feature type="compositionally biased region" description="Low complexity" evidence="2">
    <location>
        <begin position="1268"/>
        <end position="1286"/>
    </location>
</feature>
<evidence type="ECO:0000259" key="3">
    <source>
        <dbReference type="SMART" id="SM01307"/>
    </source>
</evidence>
<dbReference type="InterPro" id="IPR028267">
    <property type="entry name" value="Pianissimo_N"/>
</dbReference>
<dbReference type="InterPro" id="IPR029453">
    <property type="entry name" value="Rictor_IV"/>
</dbReference>
<dbReference type="SMART" id="SM01308">
    <property type="entry name" value="RICTOR_N"/>
    <property type="match status" value="1"/>
</dbReference>
<dbReference type="Pfam" id="PF14665">
    <property type="entry name" value="RICTOR_phospho"/>
    <property type="match status" value="1"/>
</dbReference>
<evidence type="ECO:0000313" key="6">
    <source>
        <dbReference type="EMBL" id="KAF3696016.1"/>
    </source>
</evidence>
<reference evidence="7" key="2">
    <citation type="submission" date="2019-02" db="EMBL/GenBank/DDBJ databases">
        <title>Opniocepnalus argus Var Kimnra genome.</title>
        <authorList>
            <person name="Zhou C."/>
            <person name="Xiao S."/>
        </authorList>
    </citation>
    <scope>NUCLEOTIDE SEQUENCE [LARGE SCALE GENOMIC DNA]</scope>
</reference>
<dbReference type="GO" id="GO:0043539">
    <property type="term" value="F:protein serine/threonine kinase activator activity"/>
    <property type="evidence" value="ECO:0007669"/>
    <property type="project" value="TreeGrafter"/>
</dbReference>
<dbReference type="Pfam" id="PF14663">
    <property type="entry name" value="RasGEF_N_2"/>
    <property type="match status" value="1"/>
</dbReference>
<dbReference type="SMART" id="SM01303">
    <property type="entry name" value="RasGEF_N_2"/>
    <property type="match status" value="1"/>
</dbReference>
<comment type="similarity">
    <text evidence="1">Belongs to the RICTOR family.</text>
</comment>
<keyword evidence="7" id="KW-1185">Reference proteome</keyword>
<dbReference type="InterPro" id="IPR029451">
    <property type="entry name" value="RICTOR_M"/>
</dbReference>
<feature type="region of interest" description="Disordered" evidence="2">
    <location>
        <begin position="1166"/>
        <end position="1303"/>
    </location>
</feature>
<dbReference type="InterPro" id="IPR029259">
    <property type="entry name" value="RICTOR_phospho"/>
</dbReference>
<dbReference type="GO" id="GO:0031932">
    <property type="term" value="C:TORC2 complex"/>
    <property type="evidence" value="ECO:0007669"/>
    <property type="project" value="InterPro"/>
</dbReference>
<evidence type="ECO:0000256" key="2">
    <source>
        <dbReference type="SAM" id="MobiDB-lite"/>
    </source>
</evidence>
<accession>A0A6G1Q1C9</accession>
<name>A0A6G1Q1C9_CHAAH</name>
<dbReference type="Pfam" id="PF14664">
    <property type="entry name" value="RICTOR_N"/>
    <property type="match status" value="1"/>
</dbReference>
<feature type="domain" description="Rapamycin-insensitive companion of mTOR" evidence="5">
    <location>
        <begin position="939"/>
        <end position="1011"/>
    </location>
</feature>